<keyword evidence="3" id="KW-1185">Reference proteome</keyword>
<keyword evidence="1" id="KW-0812">Transmembrane</keyword>
<name>A0ABQ4VUE0_9PSED</name>
<evidence type="ECO:0000256" key="1">
    <source>
        <dbReference type="SAM" id="Phobius"/>
    </source>
</evidence>
<keyword evidence="1" id="KW-0472">Membrane</keyword>
<dbReference type="Proteomes" id="UP001054892">
    <property type="component" value="Unassembled WGS sequence"/>
</dbReference>
<protein>
    <submittedName>
        <fullName evidence="2">Uncharacterized protein</fullName>
    </submittedName>
</protein>
<evidence type="ECO:0000313" key="2">
    <source>
        <dbReference type="EMBL" id="GJN50850.1"/>
    </source>
</evidence>
<accession>A0ABQ4VUE0</accession>
<feature type="transmembrane region" description="Helical" evidence="1">
    <location>
        <begin position="50"/>
        <end position="71"/>
    </location>
</feature>
<proteinExistence type="predicted"/>
<comment type="caution">
    <text evidence="2">The sequence shown here is derived from an EMBL/GenBank/DDBJ whole genome shotgun (WGS) entry which is preliminary data.</text>
</comment>
<dbReference type="EMBL" id="BQKM01000001">
    <property type="protein sequence ID" value="GJN50850.1"/>
    <property type="molecule type" value="Genomic_DNA"/>
</dbReference>
<evidence type="ECO:0000313" key="3">
    <source>
        <dbReference type="Proteomes" id="UP001054892"/>
    </source>
</evidence>
<feature type="transmembrane region" description="Helical" evidence="1">
    <location>
        <begin position="24"/>
        <end position="44"/>
    </location>
</feature>
<keyword evidence="1" id="KW-1133">Transmembrane helix</keyword>
<gene>
    <name evidence="2" type="ORF">TUM20286_06020</name>
</gene>
<organism evidence="2 3">
    <name type="scientific">Pseudomonas tohonis</name>
    <dbReference type="NCBI Taxonomy" id="2725477"/>
    <lineage>
        <taxon>Bacteria</taxon>
        <taxon>Pseudomonadati</taxon>
        <taxon>Pseudomonadota</taxon>
        <taxon>Gammaproteobacteria</taxon>
        <taxon>Pseudomonadales</taxon>
        <taxon>Pseudomonadaceae</taxon>
        <taxon>Pseudomonas</taxon>
    </lineage>
</organism>
<sequence>MLVLCYIPTVGDGRGVMELTSKRFKAMMAVGVIAILVGVVWSMANSAGGGFLLMVGGFFLYVLGRFLAWWYHG</sequence>
<reference evidence="2 3" key="1">
    <citation type="submission" date="2021-12" db="EMBL/GenBank/DDBJ databases">
        <title>Characterization of novel class B3 metallo-beta-lactamase from novel Pseudomonas species.</title>
        <authorList>
            <person name="Yamada K."/>
            <person name="Aoki K."/>
            <person name="Ishii Y."/>
        </authorList>
    </citation>
    <scope>NUCLEOTIDE SEQUENCE [LARGE SCALE GENOMIC DNA]</scope>
    <source>
        <strain evidence="2 3">TUM20286</strain>
    </source>
</reference>